<name>A0A6A6GFR4_9PEZI</name>
<dbReference type="EMBL" id="ML992505">
    <property type="protein sequence ID" value="KAF2224556.1"/>
    <property type="molecule type" value="Genomic_DNA"/>
</dbReference>
<dbReference type="AlphaFoldDB" id="A0A6A6GFR4"/>
<dbReference type="Proteomes" id="UP000799538">
    <property type="component" value="Unassembled WGS sequence"/>
</dbReference>
<protein>
    <submittedName>
        <fullName evidence="1">Uncharacterized protein</fullName>
    </submittedName>
</protein>
<organism evidence="1 2">
    <name type="scientific">Elsinoe ampelina</name>
    <dbReference type="NCBI Taxonomy" id="302913"/>
    <lineage>
        <taxon>Eukaryota</taxon>
        <taxon>Fungi</taxon>
        <taxon>Dikarya</taxon>
        <taxon>Ascomycota</taxon>
        <taxon>Pezizomycotina</taxon>
        <taxon>Dothideomycetes</taxon>
        <taxon>Dothideomycetidae</taxon>
        <taxon>Myriangiales</taxon>
        <taxon>Elsinoaceae</taxon>
        <taxon>Elsinoe</taxon>
    </lineage>
</organism>
<evidence type="ECO:0000313" key="2">
    <source>
        <dbReference type="Proteomes" id="UP000799538"/>
    </source>
</evidence>
<accession>A0A6A6GFR4</accession>
<proteinExistence type="predicted"/>
<evidence type="ECO:0000313" key="1">
    <source>
        <dbReference type="EMBL" id="KAF2224556.1"/>
    </source>
</evidence>
<sequence>MWRAGVESATMRLIDGSFHGRVQACLAICPIVPKTKTQSSIWKEPHPTMIVLLGLCSFILISRTPVKSTLPRPITHRKKNCNATALNPCMLIQQVYRSGRKNR</sequence>
<gene>
    <name evidence="1" type="ORF">BDZ85DRAFT_103961</name>
</gene>
<keyword evidence="2" id="KW-1185">Reference proteome</keyword>
<reference evidence="2" key="1">
    <citation type="journal article" date="2020" name="Stud. Mycol.">
        <title>101 Dothideomycetes genomes: A test case for predicting lifestyles and emergence of pathogens.</title>
        <authorList>
            <person name="Haridas S."/>
            <person name="Albert R."/>
            <person name="Binder M."/>
            <person name="Bloem J."/>
            <person name="LaButti K."/>
            <person name="Salamov A."/>
            <person name="Andreopoulos B."/>
            <person name="Baker S."/>
            <person name="Barry K."/>
            <person name="Bills G."/>
            <person name="Bluhm B."/>
            <person name="Cannon C."/>
            <person name="Castanera R."/>
            <person name="Culley D."/>
            <person name="Daum C."/>
            <person name="Ezra D."/>
            <person name="Gonzalez J."/>
            <person name="Henrissat B."/>
            <person name="Kuo A."/>
            <person name="Liang C."/>
            <person name="Lipzen A."/>
            <person name="Lutzoni F."/>
            <person name="Magnuson J."/>
            <person name="Mondo S."/>
            <person name="Nolan M."/>
            <person name="Ohm R."/>
            <person name="Pangilinan J."/>
            <person name="Park H.-J."/>
            <person name="Ramirez L."/>
            <person name="Alfaro M."/>
            <person name="Sun H."/>
            <person name="Tritt A."/>
            <person name="Yoshinaga Y."/>
            <person name="Zwiers L.-H."/>
            <person name="Turgeon B."/>
            <person name="Goodwin S."/>
            <person name="Spatafora J."/>
            <person name="Crous P."/>
            <person name="Grigoriev I."/>
        </authorList>
    </citation>
    <scope>NUCLEOTIDE SEQUENCE [LARGE SCALE GENOMIC DNA]</scope>
    <source>
        <strain evidence="2">CECT 20119</strain>
    </source>
</reference>